<dbReference type="InterPro" id="IPR000485">
    <property type="entry name" value="AsnC-type_HTH_dom"/>
</dbReference>
<dbReference type="SUPFAM" id="SSF46785">
    <property type="entry name" value="Winged helix' DNA-binding domain"/>
    <property type="match status" value="1"/>
</dbReference>
<accession>A0A2S8SA13</accession>
<reference evidence="5 6" key="1">
    <citation type="submission" date="2018-02" db="EMBL/GenBank/DDBJ databases">
        <title>Genomic Encyclopedia of Archaeal and Bacterial Type Strains, Phase II (KMG-II): from individual species to whole genera.</title>
        <authorList>
            <person name="Goeker M."/>
        </authorList>
    </citation>
    <scope>NUCLEOTIDE SEQUENCE [LARGE SCALE GENOMIC DNA]</scope>
    <source>
        <strain evidence="5 6">DSM 18921</strain>
    </source>
</reference>
<dbReference type="InterPro" id="IPR011008">
    <property type="entry name" value="Dimeric_a/b-barrel"/>
</dbReference>
<comment type="caution">
    <text evidence="5">The sequence shown here is derived from an EMBL/GenBank/DDBJ whole genome shotgun (WGS) entry which is preliminary data.</text>
</comment>
<dbReference type="RefSeq" id="WP_245884978.1">
    <property type="nucleotide sequence ID" value="NZ_PVEP01000002.1"/>
</dbReference>
<proteinExistence type="predicted"/>
<dbReference type="GO" id="GO:0006355">
    <property type="term" value="P:regulation of DNA-templated transcription"/>
    <property type="evidence" value="ECO:0007669"/>
    <property type="project" value="UniProtKB-ARBA"/>
</dbReference>
<dbReference type="PRINTS" id="PR00033">
    <property type="entry name" value="HTHASNC"/>
</dbReference>
<dbReference type="PANTHER" id="PTHR30154:SF34">
    <property type="entry name" value="TRANSCRIPTIONAL REGULATOR AZLB"/>
    <property type="match status" value="1"/>
</dbReference>
<evidence type="ECO:0000256" key="1">
    <source>
        <dbReference type="ARBA" id="ARBA00023015"/>
    </source>
</evidence>
<dbReference type="Pfam" id="PF01037">
    <property type="entry name" value="AsnC_trans_reg"/>
    <property type="match status" value="1"/>
</dbReference>
<evidence type="ECO:0000259" key="4">
    <source>
        <dbReference type="PROSITE" id="PS50956"/>
    </source>
</evidence>
<evidence type="ECO:0000256" key="3">
    <source>
        <dbReference type="ARBA" id="ARBA00023163"/>
    </source>
</evidence>
<dbReference type="PANTHER" id="PTHR30154">
    <property type="entry name" value="LEUCINE-RESPONSIVE REGULATORY PROTEIN"/>
    <property type="match status" value="1"/>
</dbReference>
<dbReference type="GO" id="GO:0043565">
    <property type="term" value="F:sequence-specific DNA binding"/>
    <property type="evidence" value="ECO:0007669"/>
    <property type="project" value="InterPro"/>
</dbReference>
<dbReference type="CDD" id="cd00090">
    <property type="entry name" value="HTH_ARSR"/>
    <property type="match status" value="1"/>
</dbReference>
<evidence type="ECO:0000313" key="6">
    <source>
        <dbReference type="Proteomes" id="UP000238338"/>
    </source>
</evidence>
<dbReference type="Gene3D" id="1.10.10.10">
    <property type="entry name" value="Winged helix-like DNA-binding domain superfamily/Winged helix DNA-binding domain"/>
    <property type="match status" value="1"/>
</dbReference>
<gene>
    <name evidence="5" type="ORF">LX70_01448</name>
</gene>
<dbReference type="Gene3D" id="3.30.70.920">
    <property type="match status" value="1"/>
</dbReference>
<dbReference type="InterPro" id="IPR011991">
    <property type="entry name" value="ArsR-like_HTH"/>
</dbReference>
<organism evidence="5 6">
    <name type="scientific">Albidovulum denitrificans</name>
    <dbReference type="NCBI Taxonomy" id="404881"/>
    <lineage>
        <taxon>Bacteria</taxon>
        <taxon>Pseudomonadati</taxon>
        <taxon>Pseudomonadota</taxon>
        <taxon>Alphaproteobacteria</taxon>
        <taxon>Rhodobacterales</taxon>
        <taxon>Paracoccaceae</taxon>
        <taxon>Albidovulum</taxon>
    </lineage>
</organism>
<name>A0A2S8SA13_9RHOB</name>
<dbReference type="EMBL" id="PVEP01000002">
    <property type="protein sequence ID" value="PQV57642.1"/>
    <property type="molecule type" value="Genomic_DNA"/>
</dbReference>
<dbReference type="InterPro" id="IPR019888">
    <property type="entry name" value="Tscrpt_reg_AsnC-like"/>
</dbReference>
<keyword evidence="2 5" id="KW-0238">DNA-binding</keyword>
<dbReference type="InterPro" id="IPR036388">
    <property type="entry name" value="WH-like_DNA-bd_sf"/>
</dbReference>
<protein>
    <submittedName>
        <fullName evidence="5">DNA-binding Lrp family transcriptional regulator</fullName>
    </submittedName>
</protein>
<keyword evidence="3" id="KW-0804">Transcription</keyword>
<dbReference type="Pfam" id="PF13412">
    <property type="entry name" value="HTH_24"/>
    <property type="match status" value="1"/>
</dbReference>
<evidence type="ECO:0000256" key="2">
    <source>
        <dbReference type="ARBA" id="ARBA00023125"/>
    </source>
</evidence>
<dbReference type="GO" id="GO:0043200">
    <property type="term" value="P:response to amino acid"/>
    <property type="evidence" value="ECO:0007669"/>
    <property type="project" value="TreeGrafter"/>
</dbReference>
<dbReference type="AlphaFoldDB" id="A0A2S8SA13"/>
<dbReference type="InterPro" id="IPR036390">
    <property type="entry name" value="WH_DNA-bd_sf"/>
</dbReference>
<dbReference type="Proteomes" id="UP000238338">
    <property type="component" value="Unassembled WGS sequence"/>
</dbReference>
<keyword evidence="1" id="KW-0805">Transcription regulation</keyword>
<dbReference type="SUPFAM" id="SSF54909">
    <property type="entry name" value="Dimeric alpha+beta barrel"/>
    <property type="match status" value="1"/>
</dbReference>
<dbReference type="GO" id="GO:0005829">
    <property type="term" value="C:cytosol"/>
    <property type="evidence" value="ECO:0007669"/>
    <property type="project" value="TreeGrafter"/>
</dbReference>
<evidence type="ECO:0000313" key="5">
    <source>
        <dbReference type="EMBL" id="PQV57642.1"/>
    </source>
</evidence>
<dbReference type="SMART" id="SM00344">
    <property type="entry name" value="HTH_ASNC"/>
    <property type="match status" value="1"/>
</dbReference>
<dbReference type="PROSITE" id="PS50956">
    <property type="entry name" value="HTH_ASNC_2"/>
    <property type="match status" value="1"/>
</dbReference>
<dbReference type="InterPro" id="IPR019887">
    <property type="entry name" value="Tscrpt_reg_AsnC/Lrp_C"/>
</dbReference>
<keyword evidence="6" id="KW-1185">Reference proteome</keyword>
<feature type="domain" description="HTH asnC-type" evidence="4">
    <location>
        <begin position="6"/>
        <end position="67"/>
    </location>
</feature>
<sequence length="156" mass="17222">MPHIPLDESDRRLLRQLQRDARISTQDLAEAAGMSTSPAWRRVKRLEEAGIITGHVALLDARALGLRASAYIHVSLTEHTADTVARFDSFVQGQDRVLECARVTGSADYLIRVVARDAEDLEDFLMHSLLATGIVRSTATSFVLRQIKATTELPLG</sequence>